<name>A0A369MC71_EGGLN</name>
<evidence type="ECO:0000313" key="3">
    <source>
        <dbReference type="Proteomes" id="UP000253970"/>
    </source>
</evidence>
<keyword evidence="1" id="KW-0812">Transmembrane</keyword>
<feature type="transmembrane region" description="Helical" evidence="1">
    <location>
        <begin position="131"/>
        <end position="150"/>
    </location>
</feature>
<comment type="caution">
    <text evidence="2">The sequence shown here is derived from an EMBL/GenBank/DDBJ whole genome shotgun (WGS) entry which is preliminary data.</text>
</comment>
<dbReference type="Proteomes" id="UP000253970">
    <property type="component" value="Unassembled WGS sequence"/>
</dbReference>
<organism evidence="2 3">
    <name type="scientific">Eggerthella lenta</name>
    <name type="common">Eubacterium lentum</name>
    <dbReference type="NCBI Taxonomy" id="84112"/>
    <lineage>
        <taxon>Bacteria</taxon>
        <taxon>Bacillati</taxon>
        <taxon>Actinomycetota</taxon>
        <taxon>Coriobacteriia</taxon>
        <taxon>Eggerthellales</taxon>
        <taxon>Eggerthellaceae</taxon>
        <taxon>Eggerthella</taxon>
    </lineage>
</organism>
<evidence type="ECO:0008006" key="4">
    <source>
        <dbReference type="Google" id="ProtNLM"/>
    </source>
</evidence>
<feature type="transmembrane region" description="Helical" evidence="1">
    <location>
        <begin position="405"/>
        <end position="422"/>
    </location>
</feature>
<protein>
    <recommendedName>
        <fullName evidence="4">O-antigen polysaccharide polymerase Wzy</fullName>
    </recommendedName>
</protein>
<feature type="transmembrane region" description="Helical" evidence="1">
    <location>
        <begin position="192"/>
        <end position="220"/>
    </location>
</feature>
<evidence type="ECO:0000313" key="2">
    <source>
        <dbReference type="EMBL" id="RDB69358.1"/>
    </source>
</evidence>
<keyword evidence="1" id="KW-0472">Membrane</keyword>
<feature type="transmembrane region" description="Helical" evidence="1">
    <location>
        <begin position="7"/>
        <end position="27"/>
    </location>
</feature>
<sequence>MLTSRRGLANVFVAVTGMIVTLFVNVGVLPPDVALYGILALSFYFVFLVRRNRMLLYVFMIIAYANYSICYANYLNPLSGTMFTGYAGTTLFWSGINALLLFMSVLLLFFPHEIRCFGLGDRYFRQRPCNSPLVVALSILLVVILVYGFGRPDSIGGDRGSPSALYEYSTIFFIVGFWFAGEKRWSNNVLTIILLCYAAQNLVYGGRVSALQLLTILFFIRGSHLVGWKVIAPCAICGLILMTLIGNLRTTIWDSSMQDVVESVMYNIGRGFAWDTAYSSWHTSMTFLDFDQVVGEQGRQYYLQQWLLSIVLGGSSVADSQLAFVTRQFYPHWFGGVYPIFFQFYLGVIGTILSAAWIAVLMRLVNKSASSAGVEGTLTQDLRALCMLYVVISVPRWYLYTPSQVTRGLLLCFVVSMVLLLVDKLMSSGSMQLKNARNKKAIELRRYIESS</sequence>
<dbReference type="EMBL" id="PPTU01000014">
    <property type="protein sequence ID" value="RDB69358.1"/>
    <property type="molecule type" value="Genomic_DNA"/>
</dbReference>
<gene>
    <name evidence="2" type="ORF">C1875_09720</name>
</gene>
<feature type="transmembrane region" description="Helical" evidence="1">
    <location>
        <begin position="33"/>
        <end position="49"/>
    </location>
</feature>
<proteinExistence type="predicted"/>
<feature type="transmembrane region" description="Helical" evidence="1">
    <location>
        <begin position="226"/>
        <end position="248"/>
    </location>
</feature>
<feature type="transmembrane region" description="Helical" evidence="1">
    <location>
        <begin position="306"/>
        <end position="325"/>
    </location>
</feature>
<keyword evidence="1" id="KW-1133">Transmembrane helix</keyword>
<feature type="transmembrane region" description="Helical" evidence="1">
    <location>
        <begin position="382"/>
        <end position="399"/>
    </location>
</feature>
<accession>A0A369MC71</accession>
<feature type="transmembrane region" description="Helical" evidence="1">
    <location>
        <begin position="56"/>
        <end position="74"/>
    </location>
</feature>
<dbReference type="AlphaFoldDB" id="A0A369MC71"/>
<feature type="transmembrane region" description="Helical" evidence="1">
    <location>
        <begin position="337"/>
        <end position="361"/>
    </location>
</feature>
<reference evidence="2 3" key="1">
    <citation type="journal article" date="2018" name="Elife">
        <title>Discovery and characterization of a prevalent human gut bacterial enzyme sufficient for the inactivation of a family of plant toxins.</title>
        <authorList>
            <person name="Koppel N."/>
            <person name="Bisanz J.E."/>
            <person name="Pandelia M.E."/>
            <person name="Turnbaugh P.J."/>
            <person name="Balskus E.P."/>
        </authorList>
    </citation>
    <scope>NUCLEOTIDE SEQUENCE [LARGE SCALE GENOMIC DNA]</scope>
    <source>
        <strain evidence="2 3">W1 BHI 6</strain>
    </source>
</reference>
<evidence type="ECO:0000256" key="1">
    <source>
        <dbReference type="SAM" id="Phobius"/>
    </source>
</evidence>
<feature type="transmembrane region" description="Helical" evidence="1">
    <location>
        <begin position="162"/>
        <end position="180"/>
    </location>
</feature>
<feature type="transmembrane region" description="Helical" evidence="1">
    <location>
        <begin position="86"/>
        <end position="110"/>
    </location>
</feature>